<reference evidence="2 3" key="1">
    <citation type="journal article" date="2015" name="Fungal Genet. Biol.">
        <title>Evolution of novel wood decay mechanisms in Agaricales revealed by the genome sequences of Fistulina hepatica and Cylindrobasidium torrendii.</title>
        <authorList>
            <person name="Floudas D."/>
            <person name="Held B.W."/>
            <person name="Riley R."/>
            <person name="Nagy L.G."/>
            <person name="Koehler G."/>
            <person name="Ransdell A.S."/>
            <person name="Younus H."/>
            <person name="Chow J."/>
            <person name="Chiniquy J."/>
            <person name="Lipzen A."/>
            <person name="Tritt A."/>
            <person name="Sun H."/>
            <person name="Haridas S."/>
            <person name="LaButti K."/>
            <person name="Ohm R.A."/>
            <person name="Kues U."/>
            <person name="Blanchette R.A."/>
            <person name="Grigoriev I.V."/>
            <person name="Minto R.E."/>
            <person name="Hibbett D.S."/>
        </authorList>
    </citation>
    <scope>NUCLEOTIDE SEQUENCE [LARGE SCALE GENOMIC DNA]</scope>
    <source>
        <strain evidence="2 3">FP15055 ss-10</strain>
    </source>
</reference>
<dbReference type="OrthoDB" id="10253878at2759"/>
<accession>A0A0D7BTV3</accession>
<dbReference type="Proteomes" id="UP000054007">
    <property type="component" value="Unassembled WGS sequence"/>
</dbReference>
<dbReference type="PANTHER" id="PTHR21021">
    <property type="entry name" value="GAF/PUTATIVE CYTOSKELETAL PROTEIN"/>
    <property type="match status" value="1"/>
</dbReference>
<dbReference type="GO" id="GO:0005829">
    <property type="term" value="C:cytosol"/>
    <property type="evidence" value="ECO:0007669"/>
    <property type="project" value="TreeGrafter"/>
</dbReference>
<dbReference type="GO" id="GO:0031929">
    <property type="term" value="P:TOR signaling"/>
    <property type="evidence" value="ECO:0007669"/>
    <property type="project" value="TreeGrafter"/>
</dbReference>
<dbReference type="InterPro" id="IPR007303">
    <property type="entry name" value="TIP41-like"/>
</dbReference>
<evidence type="ECO:0000313" key="3">
    <source>
        <dbReference type="Proteomes" id="UP000054007"/>
    </source>
</evidence>
<comment type="similarity">
    <text evidence="1">Belongs to the TIP41 family.</text>
</comment>
<evidence type="ECO:0000313" key="2">
    <source>
        <dbReference type="EMBL" id="KIY73832.1"/>
    </source>
</evidence>
<gene>
    <name evidence="2" type="ORF">CYLTODRAFT_416487</name>
</gene>
<dbReference type="STRING" id="1314674.A0A0D7BTV3"/>
<keyword evidence="3" id="KW-1185">Reference proteome</keyword>
<dbReference type="Pfam" id="PF04176">
    <property type="entry name" value="TIP41"/>
    <property type="match status" value="1"/>
</dbReference>
<name>A0A0D7BTV3_9AGAR</name>
<dbReference type="AlphaFoldDB" id="A0A0D7BTV3"/>
<evidence type="ECO:0000256" key="1">
    <source>
        <dbReference type="ARBA" id="ARBA00006658"/>
    </source>
</evidence>
<organism evidence="2 3">
    <name type="scientific">Cylindrobasidium torrendii FP15055 ss-10</name>
    <dbReference type="NCBI Taxonomy" id="1314674"/>
    <lineage>
        <taxon>Eukaryota</taxon>
        <taxon>Fungi</taxon>
        <taxon>Dikarya</taxon>
        <taxon>Basidiomycota</taxon>
        <taxon>Agaricomycotina</taxon>
        <taxon>Agaricomycetes</taxon>
        <taxon>Agaricomycetidae</taxon>
        <taxon>Agaricales</taxon>
        <taxon>Marasmiineae</taxon>
        <taxon>Physalacriaceae</taxon>
        <taxon>Cylindrobasidium</taxon>
    </lineage>
</organism>
<protein>
    <submittedName>
        <fullName evidence="2">TIP41-domain-containing protein</fullName>
    </submittedName>
</protein>
<dbReference type="PANTHER" id="PTHR21021:SF16">
    <property type="entry name" value="TIP41-LIKE PROTEIN"/>
    <property type="match status" value="1"/>
</dbReference>
<dbReference type="InterPro" id="IPR051330">
    <property type="entry name" value="Phosphatase_reg/MetRdx"/>
</dbReference>
<dbReference type="EMBL" id="KN880433">
    <property type="protein sequence ID" value="KIY73832.1"/>
    <property type="molecule type" value="Genomic_DNA"/>
</dbReference>
<proteinExistence type="inferred from homology"/>
<sequence length="302" mass="33844">MTTPPSSVPLPKHELYEAPDERGITVNGWRITSTTRPISNGPQSDALQADLGLTLPEMIFGNNRLTIEHQATGWKYSFTARDALAAVKNGELEDGDGGVKVGYADAWLKSRQSNSALMPQTVQAKPYDWTYTTTYPGHIDPDSTFTPTWESVEGTTHELPLAELTRPDPILFYAEIPLFEDELHDNGSSALLIRIRIMPTCIFILARFTLRVDNVLFRNFDTRIYHSFASNPPMIIRESNGFEAPYEVLKARLPKQQDLTPLTDPNFVSRCLTETRKYSQTEGAHTGWRGLGTRRDCATLAP</sequence>